<reference evidence="2" key="1">
    <citation type="submission" date="2023-07" db="EMBL/GenBank/DDBJ databases">
        <title>Gilvimarinus algae sp. nov., isolated from the surface of Kelp.</title>
        <authorList>
            <person name="Sun Y.Y."/>
            <person name="Gong Y."/>
            <person name="Du Z.J."/>
        </authorList>
    </citation>
    <scope>NUCLEOTIDE SEQUENCE</scope>
    <source>
        <strain evidence="2">SDUM040014</strain>
    </source>
</reference>
<dbReference type="Proteomes" id="UP001168380">
    <property type="component" value="Unassembled WGS sequence"/>
</dbReference>
<keyword evidence="3" id="KW-1185">Reference proteome</keyword>
<evidence type="ECO:0000256" key="1">
    <source>
        <dbReference type="SAM" id="SignalP"/>
    </source>
</evidence>
<feature type="chain" id="PRO_5045094622" evidence="1">
    <location>
        <begin position="19"/>
        <end position="268"/>
    </location>
</feature>
<evidence type="ECO:0000313" key="3">
    <source>
        <dbReference type="Proteomes" id="UP001168380"/>
    </source>
</evidence>
<proteinExistence type="predicted"/>
<comment type="caution">
    <text evidence="2">The sequence shown here is derived from an EMBL/GenBank/DDBJ whole genome shotgun (WGS) entry which is preliminary data.</text>
</comment>
<organism evidence="2 3">
    <name type="scientific">Gilvimarinus algae</name>
    <dbReference type="NCBI Taxonomy" id="3058037"/>
    <lineage>
        <taxon>Bacteria</taxon>
        <taxon>Pseudomonadati</taxon>
        <taxon>Pseudomonadota</taxon>
        <taxon>Gammaproteobacteria</taxon>
        <taxon>Cellvibrionales</taxon>
        <taxon>Cellvibrionaceae</taxon>
        <taxon>Gilvimarinus</taxon>
    </lineage>
</organism>
<dbReference type="InterPro" id="IPR019613">
    <property type="entry name" value="DUF4198"/>
</dbReference>
<name>A0ABT8THR2_9GAMM</name>
<dbReference type="Pfam" id="PF10670">
    <property type="entry name" value="DUF4198"/>
    <property type="match status" value="1"/>
</dbReference>
<dbReference type="EMBL" id="JAULRT010000052">
    <property type="protein sequence ID" value="MDO3382226.1"/>
    <property type="molecule type" value="Genomic_DNA"/>
</dbReference>
<protein>
    <submittedName>
        <fullName evidence="2">DUF4198 domain-containing protein</fullName>
    </submittedName>
</protein>
<sequence>MKRTLIAALMVSAFWPLAADAHKRWLLPTDFSLSDAEQVSIDLTASNNLFYVDKGMPPVGISIIDPQGVTHEPINPVKRKRRSVFDVDIEQPGTYRILQGGVPMYFVSYKVPGEEQPQRGRGALEELKAGLPDNAQEISFAESVSLVETYVTLGAPSKNFGSSKKGIELTGGDHPNMLYADEPSRFEFSLNGKPAKGLTLEVTPDGTRYRDSLGTVSYTLDAKGGAEVEWSTPGRYLLEVATEQKMPEGSEIAKRYYSYFVTVEVLKP</sequence>
<evidence type="ECO:0000313" key="2">
    <source>
        <dbReference type="EMBL" id="MDO3382226.1"/>
    </source>
</evidence>
<gene>
    <name evidence="2" type="ORF">QWI16_08560</name>
</gene>
<dbReference type="RefSeq" id="WP_302712388.1">
    <property type="nucleotide sequence ID" value="NZ_JAULRT010000052.1"/>
</dbReference>
<feature type="signal peptide" evidence="1">
    <location>
        <begin position="1"/>
        <end position="18"/>
    </location>
</feature>
<accession>A0ABT8THR2</accession>
<keyword evidence="1" id="KW-0732">Signal</keyword>